<reference evidence="2" key="1">
    <citation type="submission" date="2018-07" db="EMBL/GenBank/DDBJ databases">
        <title>Giant CbK-like Caulobacter bacteriophages have genetically divergent genomes.</title>
        <authorList>
            <person name="Wilson K.M."/>
            <person name="Ely B."/>
        </authorList>
    </citation>
    <scope>NUCLEOTIDE SEQUENCE [LARGE SCALE GENOMIC DNA]</scope>
</reference>
<evidence type="ECO:0000313" key="2">
    <source>
        <dbReference type="Proteomes" id="UP000259026"/>
    </source>
</evidence>
<name>A0A385ED76_9CAUD</name>
<sequence length="133" mass="15198">MKMPDFRDDGPDPKGDYVCWVLHKVHNGGWWDQPERWAVTHMISETDKTWMRPYPSGAGSQRGLKDLIKGRYASRQEAEAARLAAIEVFQDIAAREAEIELLIAEAVRPYKDRLKQLAAEKADRMSEITEGKV</sequence>
<protein>
    <submittedName>
        <fullName evidence="1">Uncharacterized protein</fullName>
    </submittedName>
</protein>
<dbReference type="EMBL" id="MH588545">
    <property type="protein sequence ID" value="AXQ68955.1"/>
    <property type="molecule type" value="Genomic_DNA"/>
</dbReference>
<keyword evidence="2" id="KW-1185">Reference proteome</keyword>
<organism evidence="1 2">
    <name type="scientific">Caulobacter phage CcrPW</name>
    <dbReference type="NCBI Taxonomy" id="2283271"/>
    <lineage>
        <taxon>Viruses</taxon>
        <taxon>Duplodnaviria</taxon>
        <taxon>Heunggongvirae</taxon>
        <taxon>Uroviricota</taxon>
        <taxon>Caudoviricetes</taxon>
        <taxon>Jeanschmidtviridae</taxon>
        <taxon>Colossusvirus</taxon>
        <taxon>Colossusvirus PW</taxon>
    </lineage>
</organism>
<reference evidence="1 2" key="2">
    <citation type="submission" date="2018-09" db="EMBL/GenBank/DDBJ databases">
        <title>Giant CbK-like Caulobacter bacteriophages have genetically divergent genomes.</title>
        <authorList>
            <person name="Wilson K."/>
            <person name="Ely B."/>
        </authorList>
    </citation>
    <scope>NUCLEOTIDE SEQUENCE [LARGE SCALE GENOMIC DNA]</scope>
</reference>
<dbReference type="Proteomes" id="UP000259026">
    <property type="component" value="Segment"/>
</dbReference>
<gene>
    <name evidence="1" type="ORF">CcrPW_gp416c</name>
</gene>
<proteinExistence type="predicted"/>
<accession>A0A385ED76</accession>
<evidence type="ECO:0000313" key="1">
    <source>
        <dbReference type="EMBL" id="AXQ68955.1"/>
    </source>
</evidence>